<dbReference type="EMBL" id="WHVB01000021">
    <property type="protein sequence ID" value="KAF8472231.1"/>
    <property type="molecule type" value="Genomic_DNA"/>
</dbReference>
<evidence type="ECO:0000313" key="1">
    <source>
        <dbReference type="EMBL" id="KAF8472231.1"/>
    </source>
</evidence>
<evidence type="ECO:0000313" key="2">
    <source>
        <dbReference type="Proteomes" id="UP000759537"/>
    </source>
</evidence>
<name>A0A9P5K089_9AGAM</name>
<protein>
    <submittedName>
        <fullName evidence="1">Uncharacterized protein</fullName>
    </submittedName>
</protein>
<sequence length="120" mass="13094">MRQRGGLLFSCLAPSPLSLPPPSHLEQGRGHFLFFFLPLPPCSCLACCTPVSLPTPTSPQMRDRGGNLFSFLQTTPSKTFFFTSDPLAAENPFDADSSLAPTRCSHACPRHTCTCDKLHL</sequence>
<proteinExistence type="predicted"/>
<reference evidence="1" key="1">
    <citation type="submission" date="2019-10" db="EMBL/GenBank/DDBJ databases">
        <authorList>
            <consortium name="DOE Joint Genome Institute"/>
            <person name="Kuo A."/>
            <person name="Miyauchi S."/>
            <person name="Kiss E."/>
            <person name="Drula E."/>
            <person name="Kohler A."/>
            <person name="Sanchez-Garcia M."/>
            <person name="Andreopoulos B."/>
            <person name="Barry K.W."/>
            <person name="Bonito G."/>
            <person name="Buee M."/>
            <person name="Carver A."/>
            <person name="Chen C."/>
            <person name="Cichocki N."/>
            <person name="Clum A."/>
            <person name="Culley D."/>
            <person name="Crous P.W."/>
            <person name="Fauchery L."/>
            <person name="Girlanda M."/>
            <person name="Hayes R."/>
            <person name="Keri Z."/>
            <person name="LaButti K."/>
            <person name="Lipzen A."/>
            <person name="Lombard V."/>
            <person name="Magnuson J."/>
            <person name="Maillard F."/>
            <person name="Morin E."/>
            <person name="Murat C."/>
            <person name="Nolan M."/>
            <person name="Ohm R."/>
            <person name="Pangilinan J."/>
            <person name="Pereira M."/>
            <person name="Perotto S."/>
            <person name="Peter M."/>
            <person name="Riley R."/>
            <person name="Sitrit Y."/>
            <person name="Stielow B."/>
            <person name="Szollosi G."/>
            <person name="Zifcakova L."/>
            <person name="Stursova M."/>
            <person name="Spatafora J.W."/>
            <person name="Tedersoo L."/>
            <person name="Vaario L.-M."/>
            <person name="Yamada A."/>
            <person name="Yan M."/>
            <person name="Wang P."/>
            <person name="Xu J."/>
            <person name="Bruns T."/>
            <person name="Baldrian P."/>
            <person name="Vilgalys R."/>
            <person name="Henrissat B."/>
            <person name="Grigoriev I.V."/>
            <person name="Hibbett D."/>
            <person name="Nagy L.G."/>
            <person name="Martin F.M."/>
        </authorList>
    </citation>
    <scope>NUCLEOTIDE SEQUENCE</scope>
    <source>
        <strain evidence="1">Prilba</strain>
    </source>
</reference>
<keyword evidence="2" id="KW-1185">Reference proteome</keyword>
<accession>A0A9P5K089</accession>
<organism evidence="1 2">
    <name type="scientific">Russula ochroleuca</name>
    <dbReference type="NCBI Taxonomy" id="152965"/>
    <lineage>
        <taxon>Eukaryota</taxon>
        <taxon>Fungi</taxon>
        <taxon>Dikarya</taxon>
        <taxon>Basidiomycota</taxon>
        <taxon>Agaricomycotina</taxon>
        <taxon>Agaricomycetes</taxon>
        <taxon>Russulales</taxon>
        <taxon>Russulaceae</taxon>
        <taxon>Russula</taxon>
    </lineage>
</organism>
<gene>
    <name evidence="1" type="ORF">DFH94DRAFT_767447</name>
</gene>
<reference evidence="1" key="2">
    <citation type="journal article" date="2020" name="Nat. Commun.">
        <title>Large-scale genome sequencing of mycorrhizal fungi provides insights into the early evolution of symbiotic traits.</title>
        <authorList>
            <person name="Miyauchi S."/>
            <person name="Kiss E."/>
            <person name="Kuo A."/>
            <person name="Drula E."/>
            <person name="Kohler A."/>
            <person name="Sanchez-Garcia M."/>
            <person name="Morin E."/>
            <person name="Andreopoulos B."/>
            <person name="Barry K.W."/>
            <person name="Bonito G."/>
            <person name="Buee M."/>
            <person name="Carver A."/>
            <person name="Chen C."/>
            <person name="Cichocki N."/>
            <person name="Clum A."/>
            <person name="Culley D."/>
            <person name="Crous P.W."/>
            <person name="Fauchery L."/>
            <person name="Girlanda M."/>
            <person name="Hayes R.D."/>
            <person name="Keri Z."/>
            <person name="LaButti K."/>
            <person name="Lipzen A."/>
            <person name="Lombard V."/>
            <person name="Magnuson J."/>
            <person name="Maillard F."/>
            <person name="Murat C."/>
            <person name="Nolan M."/>
            <person name="Ohm R.A."/>
            <person name="Pangilinan J."/>
            <person name="Pereira M.F."/>
            <person name="Perotto S."/>
            <person name="Peter M."/>
            <person name="Pfister S."/>
            <person name="Riley R."/>
            <person name="Sitrit Y."/>
            <person name="Stielow J.B."/>
            <person name="Szollosi G."/>
            <person name="Zifcakova L."/>
            <person name="Stursova M."/>
            <person name="Spatafora J.W."/>
            <person name="Tedersoo L."/>
            <person name="Vaario L.M."/>
            <person name="Yamada A."/>
            <person name="Yan M."/>
            <person name="Wang P."/>
            <person name="Xu J."/>
            <person name="Bruns T."/>
            <person name="Baldrian P."/>
            <person name="Vilgalys R."/>
            <person name="Dunand C."/>
            <person name="Henrissat B."/>
            <person name="Grigoriev I.V."/>
            <person name="Hibbett D."/>
            <person name="Nagy L.G."/>
            <person name="Martin F.M."/>
        </authorList>
    </citation>
    <scope>NUCLEOTIDE SEQUENCE</scope>
    <source>
        <strain evidence="1">Prilba</strain>
    </source>
</reference>
<dbReference type="AlphaFoldDB" id="A0A9P5K089"/>
<comment type="caution">
    <text evidence="1">The sequence shown here is derived from an EMBL/GenBank/DDBJ whole genome shotgun (WGS) entry which is preliminary data.</text>
</comment>
<dbReference type="Proteomes" id="UP000759537">
    <property type="component" value="Unassembled WGS sequence"/>
</dbReference>